<dbReference type="Proteomes" id="UP001432322">
    <property type="component" value="Unassembled WGS sequence"/>
</dbReference>
<evidence type="ECO:0000313" key="3">
    <source>
        <dbReference type="Proteomes" id="UP001432322"/>
    </source>
</evidence>
<organism evidence="2 3">
    <name type="scientific">Pristionchus fissidentatus</name>
    <dbReference type="NCBI Taxonomy" id="1538716"/>
    <lineage>
        <taxon>Eukaryota</taxon>
        <taxon>Metazoa</taxon>
        <taxon>Ecdysozoa</taxon>
        <taxon>Nematoda</taxon>
        <taxon>Chromadorea</taxon>
        <taxon>Rhabditida</taxon>
        <taxon>Rhabditina</taxon>
        <taxon>Diplogasteromorpha</taxon>
        <taxon>Diplogasteroidea</taxon>
        <taxon>Neodiplogasteridae</taxon>
        <taxon>Pristionchus</taxon>
    </lineage>
</organism>
<protein>
    <submittedName>
        <fullName evidence="2">Uncharacterized protein</fullName>
    </submittedName>
</protein>
<feature type="region of interest" description="Disordered" evidence="1">
    <location>
        <begin position="179"/>
        <end position="207"/>
    </location>
</feature>
<proteinExistence type="predicted"/>
<name>A0AAV5X5D1_9BILA</name>
<evidence type="ECO:0000313" key="2">
    <source>
        <dbReference type="EMBL" id="GMT37809.1"/>
    </source>
</evidence>
<sequence>DCCLSPRPDLVIAPVPVPSPLREMPNRRPLSTPHPSPPSIYSREMTYLLLRRLSINSRRSSFRKRPLPGSSLSRTAFPRSFVSFTEPPSVSPLQSPIGLPYSDRSSLCSVICATSRCVSASRCRSHESKYADMATRLLESGARTCNNTKASVLRLTGKSLPEEGIGSIDSLLWISRRSSGTHDGGRQREHTNTLIQSYSTSRREELP</sequence>
<feature type="region of interest" description="Disordered" evidence="1">
    <location>
        <begin position="15"/>
        <end position="37"/>
    </location>
</feature>
<dbReference type="AlphaFoldDB" id="A0AAV5X5D1"/>
<gene>
    <name evidence="2" type="ORF">PFISCL1PPCAC_29106</name>
</gene>
<feature type="non-terminal residue" evidence="2">
    <location>
        <position position="1"/>
    </location>
</feature>
<evidence type="ECO:0000256" key="1">
    <source>
        <dbReference type="SAM" id="MobiDB-lite"/>
    </source>
</evidence>
<accession>A0AAV5X5D1</accession>
<keyword evidence="3" id="KW-1185">Reference proteome</keyword>
<comment type="caution">
    <text evidence="2">The sequence shown here is derived from an EMBL/GenBank/DDBJ whole genome shotgun (WGS) entry which is preliminary data.</text>
</comment>
<reference evidence="2" key="1">
    <citation type="submission" date="2023-10" db="EMBL/GenBank/DDBJ databases">
        <title>Genome assembly of Pristionchus species.</title>
        <authorList>
            <person name="Yoshida K."/>
            <person name="Sommer R.J."/>
        </authorList>
    </citation>
    <scope>NUCLEOTIDE SEQUENCE</scope>
    <source>
        <strain evidence="2">RS5133</strain>
    </source>
</reference>
<dbReference type="EMBL" id="BTSY01000277">
    <property type="protein sequence ID" value="GMT37809.1"/>
    <property type="molecule type" value="Genomic_DNA"/>
</dbReference>